<name>A0A3D4V8V6_9BACT</name>
<gene>
    <name evidence="2" type="ORF">DGD08_06040</name>
</gene>
<evidence type="ECO:0000256" key="1">
    <source>
        <dbReference type="ARBA" id="ARBA00009820"/>
    </source>
</evidence>
<sequence>MTVRSLRLAWWCVVALWCTMTWSVRVEAQSDPRGPVRTIVTPHLRVHYQAALDSLARQTAVIAERAYAQLALELTPPSGRIDLLLTDNMDNSNGFAQVFPTNRVTIFAVPPVGMRELRFHDAWLPMVISHELAHIFHIDRARGLWRAGRWVFGRNPLLFPNAFLPSWVKEGLAVHYESALTGSGRLEATEFPGYVRAAVMDSAWVPPSRWSMATTRFPRGQGAYAYGSLLMQHGVAQPSGSMRAFVDATSSYPIPYLLSRASRIGFGKSFDEMYRDIRDSVARSAPSRAGDSAWTEVSTEGWHASSPRWLTTDSLVWSANTGYEVSGLYMAPARRGAQPERMAWRNSLDVNVPQGGDVVFAQSDRRDPYTIRSDLYRRDRATGEEVRLTDGARLFMPDVRRDGAVIAVQVGANASQLVRVSREGEVTPFTAENHGERWAEPRWSPDGAFIAAIQLLTNGEQRVVVLDSTGALRVAVAGMRAVFESPSFTPDGRRLVWSSDRSGRMQIETAPLRTDVIDTLAWRDERAHVTQASQVSTAVYEPSVSPDGRQVAALLFRADGNHVAIAALDTTGPMARSQWYPRRNTVAIPSVSDSAQLVSAPSSAYRAWRQLVPRYWLPQVGEGRDGRMTVGASTSGVDILGRHAWSASALVQPGYRETDGHLSYRFAGLGVPLFEASLSQEWDGSFRNVSSTGATLGFVARRRRFASVASTWTVPRVRRTMNTTLGVRYEMRQFFADVDSALGPANSSLRGGTRYPSVFLNGSLSTARMAGRGVSLEEGFALAHNTTYRWREDAPGATGSWRTVINARGYVPLPLPGFSRHALAIRTTAGIADIKSGSDFGVGGVSGVNAELMPGVIIGDPSRSFPVRGVAPDVQRGIRALGSSVEYRAPLVMFSRVPSPFTVYTDRASIVLFSDAGRAWCPSSLAATGTIVCNRVGERDGWIASAGAELVLDIAVQYDTPYRVRIGGAAPYVAPAGVRRGGAFYVSLGGYF</sequence>
<evidence type="ECO:0008006" key="4">
    <source>
        <dbReference type="Google" id="ProtNLM"/>
    </source>
</evidence>
<comment type="similarity">
    <text evidence="1">Belongs to the TolB family.</text>
</comment>
<dbReference type="InterPro" id="IPR011659">
    <property type="entry name" value="WD40"/>
</dbReference>
<organism evidence="2 3">
    <name type="scientific">Gemmatimonas aurantiaca</name>
    <dbReference type="NCBI Taxonomy" id="173480"/>
    <lineage>
        <taxon>Bacteria</taxon>
        <taxon>Pseudomonadati</taxon>
        <taxon>Gemmatimonadota</taxon>
        <taxon>Gemmatimonadia</taxon>
        <taxon>Gemmatimonadales</taxon>
        <taxon>Gemmatimonadaceae</taxon>
        <taxon>Gemmatimonas</taxon>
    </lineage>
</organism>
<proteinExistence type="inferred from homology"/>
<dbReference type="AlphaFoldDB" id="A0A3D4V8V6"/>
<dbReference type="OMA" id="DYQADGY"/>
<dbReference type="SUPFAM" id="SSF82171">
    <property type="entry name" value="DPP6 N-terminal domain-like"/>
    <property type="match status" value="1"/>
</dbReference>
<dbReference type="PANTHER" id="PTHR36842:SF1">
    <property type="entry name" value="PROTEIN TOLB"/>
    <property type="match status" value="1"/>
</dbReference>
<dbReference type="Proteomes" id="UP000264071">
    <property type="component" value="Unassembled WGS sequence"/>
</dbReference>
<dbReference type="Pfam" id="PF07676">
    <property type="entry name" value="PD40"/>
    <property type="match status" value="1"/>
</dbReference>
<dbReference type="InterPro" id="IPR011042">
    <property type="entry name" value="6-blade_b-propeller_TolB-like"/>
</dbReference>
<dbReference type="EMBL" id="DPIY01000006">
    <property type="protein sequence ID" value="HCT56757.1"/>
    <property type="molecule type" value="Genomic_DNA"/>
</dbReference>
<dbReference type="PANTHER" id="PTHR36842">
    <property type="entry name" value="PROTEIN TOLB HOMOLOG"/>
    <property type="match status" value="1"/>
</dbReference>
<evidence type="ECO:0000313" key="2">
    <source>
        <dbReference type="EMBL" id="HCT56757.1"/>
    </source>
</evidence>
<dbReference type="Gene3D" id="2.120.10.30">
    <property type="entry name" value="TolB, C-terminal domain"/>
    <property type="match status" value="1"/>
</dbReference>
<accession>A0A3D4V8V6</accession>
<comment type="caution">
    <text evidence="2">The sequence shown here is derived from an EMBL/GenBank/DDBJ whole genome shotgun (WGS) entry which is preliminary data.</text>
</comment>
<dbReference type="Gene3D" id="2.40.160.50">
    <property type="entry name" value="membrane protein fhac: a member of the omp85/tpsb transporter family"/>
    <property type="match status" value="1"/>
</dbReference>
<evidence type="ECO:0000313" key="3">
    <source>
        <dbReference type="Proteomes" id="UP000264071"/>
    </source>
</evidence>
<reference evidence="2 3" key="1">
    <citation type="journal article" date="2018" name="Nat. Biotechnol.">
        <title>A standardized bacterial taxonomy based on genome phylogeny substantially revises the tree of life.</title>
        <authorList>
            <person name="Parks D.H."/>
            <person name="Chuvochina M."/>
            <person name="Waite D.W."/>
            <person name="Rinke C."/>
            <person name="Skarshewski A."/>
            <person name="Chaumeil P.A."/>
            <person name="Hugenholtz P."/>
        </authorList>
    </citation>
    <scope>NUCLEOTIDE SEQUENCE [LARGE SCALE GENOMIC DNA]</scope>
    <source>
        <strain evidence="2">UBA8844</strain>
    </source>
</reference>
<protein>
    <recommendedName>
        <fullName evidence="4">Bacterial surface antigen (D15) domain-containing protein</fullName>
    </recommendedName>
</protein>